<gene>
    <name evidence="1" type="ORF">FEM55_14345</name>
</gene>
<evidence type="ECO:0000313" key="2">
    <source>
        <dbReference type="Proteomes" id="UP000309788"/>
    </source>
</evidence>
<dbReference type="EMBL" id="VCEI01000025">
    <property type="protein sequence ID" value="TLU91942.1"/>
    <property type="molecule type" value="Genomic_DNA"/>
</dbReference>
<dbReference type="RefSeq" id="WP_138282051.1">
    <property type="nucleotide sequence ID" value="NZ_BMGE01000003.1"/>
</dbReference>
<reference evidence="1 2" key="1">
    <citation type="submission" date="2019-05" db="EMBL/GenBank/DDBJ databases">
        <authorList>
            <person name="Qu J.-H."/>
        </authorList>
    </citation>
    <scope>NUCLEOTIDE SEQUENCE [LARGE SCALE GENOMIC DNA]</scope>
    <source>
        <strain evidence="1 2">Z12</strain>
    </source>
</reference>
<organism evidence="1 2">
    <name type="scientific">Dyadobacter sediminis</name>
    <dbReference type="NCBI Taxonomy" id="1493691"/>
    <lineage>
        <taxon>Bacteria</taxon>
        <taxon>Pseudomonadati</taxon>
        <taxon>Bacteroidota</taxon>
        <taxon>Cytophagia</taxon>
        <taxon>Cytophagales</taxon>
        <taxon>Spirosomataceae</taxon>
        <taxon>Dyadobacter</taxon>
    </lineage>
</organism>
<comment type="caution">
    <text evidence="1">The sequence shown here is derived from an EMBL/GenBank/DDBJ whole genome shotgun (WGS) entry which is preliminary data.</text>
</comment>
<accession>A0A5R9KB14</accession>
<protein>
    <submittedName>
        <fullName evidence="1">Uncharacterized protein</fullName>
    </submittedName>
</protein>
<evidence type="ECO:0000313" key="1">
    <source>
        <dbReference type="EMBL" id="TLU91942.1"/>
    </source>
</evidence>
<dbReference type="OrthoDB" id="9843034at2"/>
<proteinExistence type="predicted"/>
<dbReference type="Proteomes" id="UP000309788">
    <property type="component" value="Unassembled WGS sequence"/>
</dbReference>
<keyword evidence="2" id="KW-1185">Reference proteome</keyword>
<sequence>MEEDELEAMKFFKDEDRYSFLSDKKLQPNIISALKRLEQDNTIACAWEQNQTYPMDCELTEKGFYLREHLKSNVWNKE</sequence>
<dbReference type="AlphaFoldDB" id="A0A5R9KB14"/>
<name>A0A5R9KB14_9BACT</name>